<evidence type="ECO:0000256" key="1">
    <source>
        <dbReference type="SAM" id="MobiDB-lite"/>
    </source>
</evidence>
<gene>
    <name evidence="2" type="ORF">GA0070617_5290</name>
</gene>
<dbReference type="STRING" id="683228.GA0070617_5290"/>
<evidence type="ECO:0000313" key="3">
    <source>
        <dbReference type="Proteomes" id="UP000198937"/>
    </source>
</evidence>
<reference evidence="2 3" key="1">
    <citation type="submission" date="2016-06" db="EMBL/GenBank/DDBJ databases">
        <authorList>
            <person name="Kjaerup R.B."/>
            <person name="Dalgaard T.S."/>
            <person name="Juul-Madsen H.R."/>
        </authorList>
    </citation>
    <scope>NUCLEOTIDE SEQUENCE [LARGE SCALE GENOMIC DNA]</scope>
    <source>
        <strain evidence="2 3">DSM 45577</strain>
    </source>
</reference>
<feature type="region of interest" description="Disordered" evidence="1">
    <location>
        <begin position="1"/>
        <end position="28"/>
    </location>
</feature>
<name>A0A1C6VBN4_9ACTN</name>
<evidence type="ECO:0000313" key="2">
    <source>
        <dbReference type="EMBL" id="SCL63753.1"/>
    </source>
</evidence>
<proteinExistence type="predicted"/>
<feature type="compositionally biased region" description="Polar residues" evidence="1">
    <location>
        <begin position="156"/>
        <end position="177"/>
    </location>
</feature>
<accession>A0A1C6VBN4</accession>
<sequence>MTHPNPEGSYGQQPAAPQPRNGQELLAQYDYLTVRDYGMTQEQRDRYDRQYYPPVERANQRLDNAHTALEDYQGWMEMYPTNSSRERQQRAEEVQNRTMEVRNAQQNLIATQDGYERNIVPFIDQNNLAGQMHNRIATGTWSPTMSEVASLRSPGRGSQSPDNSSTRPALAPTSGNVRRNARGGGGGG</sequence>
<protein>
    <submittedName>
        <fullName evidence="2">Uncharacterized protein</fullName>
    </submittedName>
</protein>
<dbReference type="EMBL" id="FMIA01000002">
    <property type="protein sequence ID" value="SCL63753.1"/>
    <property type="molecule type" value="Genomic_DNA"/>
</dbReference>
<dbReference type="AlphaFoldDB" id="A0A1C6VBN4"/>
<dbReference type="RefSeq" id="WP_139135771.1">
    <property type="nucleotide sequence ID" value="NZ_BMMJ01000007.1"/>
</dbReference>
<feature type="region of interest" description="Disordered" evidence="1">
    <location>
        <begin position="139"/>
        <end position="188"/>
    </location>
</feature>
<dbReference type="Proteomes" id="UP000198937">
    <property type="component" value="Unassembled WGS sequence"/>
</dbReference>
<organism evidence="2 3">
    <name type="scientific">Micromonospora yangpuensis</name>
    <dbReference type="NCBI Taxonomy" id="683228"/>
    <lineage>
        <taxon>Bacteria</taxon>
        <taxon>Bacillati</taxon>
        <taxon>Actinomycetota</taxon>
        <taxon>Actinomycetes</taxon>
        <taxon>Micromonosporales</taxon>
        <taxon>Micromonosporaceae</taxon>
        <taxon>Micromonospora</taxon>
    </lineage>
</organism>
<keyword evidence="3" id="KW-1185">Reference proteome</keyword>